<evidence type="ECO:0000313" key="1">
    <source>
        <dbReference type="EMBL" id="KAI0031129.1"/>
    </source>
</evidence>
<sequence length="163" mass="18079">MGKQVVLTLSEGRIKEIRISVRLREWSPTVTTLMNGPGTEMIGTAQADSLRLRTTTVGLAYRTEILELWQEQRFIHEVREAHVDAINFHHIRVDGKQASCEGWCLTTSLVSNGPRPISTDAQTVAYRDTVINIDRALVQAVAELTEAWIILSAIKTRTGVGPG</sequence>
<accession>A0ACB8QH35</accession>
<reference evidence="1" key="2">
    <citation type="journal article" date="2022" name="New Phytol.">
        <title>Evolutionary transition to the ectomycorrhizal habit in the genomes of a hyperdiverse lineage of mushroom-forming fungi.</title>
        <authorList>
            <person name="Looney B."/>
            <person name="Miyauchi S."/>
            <person name="Morin E."/>
            <person name="Drula E."/>
            <person name="Courty P.E."/>
            <person name="Kohler A."/>
            <person name="Kuo A."/>
            <person name="LaButti K."/>
            <person name="Pangilinan J."/>
            <person name="Lipzen A."/>
            <person name="Riley R."/>
            <person name="Andreopoulos W."/>
            <person name="He G."/>
            <person name="Johnson J."/>
            <person name="Nolan M."/>
            <person name="Tritt A."/>
            <person name="Barry K.W."/>
            <person name="Grigoriev I.V."/>
            <person name="Nagy L.G."/>
            <person name="Hibbett D."/>
            <person name="Henrissat B."/>
            <person name="Matheny P.B."/>
            <person name="Labbe J."/>
            <person name="Martin F.M."/>
        </authorList>
    </citation>
    <scope>NUCLEOTIDE SEQUENCE</scope>
    <source>
        <strain evidence="1">EC-137</strain>
    </source>
</reference>
<name>A0ACB8QH35_9AGAM</name>
<proteinExistence type="predicted"/>
<dbReference type="EMBL" id="MU273592">
    <property type="protein sequence ID" value="KAI0031129.1"/>
    <property type="molecule type" value="Genomic_DNA"/>
</dbReference>
<comment type="caution">
    <text evidence="1">The sequence shown here is derived from an EMBL/GenBank/DDBJ whole genome shotgun (WGS) entry which is preliminary data.</text>
</comment>
<gene>
    <name evidence="1" type="ORF">K488DRAFT_71663</name>
</gene>
<reference evidence="1" key="1">
    <citation type="submission" date="2021-02" db="EMBL/GenBank/DDBJ databases">
        <authorList>
            <consortium name="DOE Joint Genome Institute"/>
            <person name="Ahrendt S."/>
            <person name="Looney B.P."/>
            <person name="Miyauchi S."/>
            <person name="Morin E."/>
            <person name="Drula E."/>
            <person name="Courty P.E."/>
            <person name="Chicoki N."/>
            <person name="Fauchery L."/>
            <person name="Kohler A."/>
            <person name="Kuo A."/>
            <person name="Labutti K."/>
            <person name="Pangilinan J."/>
            <person name="Lipzen A."/>
            <person name="Riley R."/>
            <person name="Andreopoulos W."/>
            <person name="He G."/>
            <person name="Johnson J."/>
            <person name="Barry K.W."/>
            <person name="Grigoriev I.V."/>
            <person name="Nagy L."/>
            <person name="Hibbett D."/>
            <person name="Henrissat B."/>
            <person name="Matheny P.B."/>
            <person name="Labbe J."/>
            <person name="Martin F."/>
        </authorList>
    </citation>
    <scope>NUCLEOTIDE SEQUENCE</scope>
    <source>
        <strain evidence="1">EC-137</strain>
    </source>
</reference>
<protein>
    <submittedName>
        <fullName evidence="1">Uncharacterized protein</fullName>
    </submittedName>
</protein>
<dbReference type="Proteomes" id="UP000814128">
    <property type="component" value="Unassembled WGS sequence"/>
</dbReference>
<evidence type="ECO:0000313" key="2">
    <source>
        <dbReference type="Proteomes" id="UP000814128"/>
    </source>
</evidence>
<organism evidence="1 2">
    <name type="scientific">Vararia minispora EC-137</name>
    <dbReference type="NCBI Taxonomy" id="1314806"/>
    <lineage>
        <taxon>Eukaryota</taxon>
        <taxon>Fungi</taxon>
        <taxon>Dikarya</taxon>
        <taxon>Basidiomycota</taxon>
        <taxon>Agaricomycotina</taxon>
        <taxon>Agaricomycetes</taxon>
        <taxon>Russulales</taxon>
        <taxon>Lachnocladiaceae</taxon>
        <taxon>Vararia</taxon>
    </lineage>
</organism>
<keyword evidence="2" id="KW-1185">Reference proteome</keyword>